<dbReference type="Pfam" id="PF00485">
    <property type="entry name" value="PRK"/>
    <property type="match status" value="1"/>
</dbReference>
<dbReference type="Gene3D" id="3.40.50.300">
    <property type="entry name" value="P-loop containing nucleotide triphosphate hydrolases"/>
    <property type="match status" value="1"/>
</dbReference>
<reference evidence="2 3" key="1">
    <citation type="submission" date="2021-03" db="EMBL/GenBank/DDBJ databases">
        <title>Sequencing the genomes of 1000 actinobacteria strains.</title>
        <authorList>
            <person name="Klenk H.-P."/>
        </authorList>
    </citation>
    <scope>NUCLEOTIDE SEQUENCE [LARGE SCALE GENOMIC DNA]</scope>
    <source>
        <strain evidence="2 3">DSM 44580</strain>
    </source>
</reference>
<name>A0ABS5A8M8_9PSEU</name>
<dbReference type="RefSeq" id="WP_249044671.1">
    <property type="nucleotide sequence ID" value="NZ_JAGIOO010000001.1"/>
</dbReference>
<dbReference type="Proteomes" id="UP001519363">
    <property type="component" value="Unassembled WGS sequence"/>
</dbReference>
<keyword evidence="3" id="KW-1185">Reference proteome</keyword>
<sequence>MRSPAVAPKVVLLAGPSGSGKSHLAARLGWPVLNLDDFYRDGDDPAMPVDASGRADWDHPDSWNAAAALAAIVELSSTGRVDAPVYTIAQDRCTGSHEVVADGPFFLAEGLFADRLVEGCRAAGVLADGIVLAPNRLVTFARRLARDVAEARKPLPYLLRRGLRLMREQPGVVGRCRAAGLRAVTPECAGRELAALAPRPAAAAA</sequence>
<keyword evidence="2" id="KW-0418">Kinase</keyword>
<evidence type="ECO:0000313" key="3">
    <source>
        <dbReference type="Proteomes" id="UP001519363"/>
    </source>
</evidence>
<feature type="domain" description="Phosphoribulokinase/uridine kinase" evidence="1">
    <location>
        <begin position="13"/>
        <end position="150"/>
    </location>
</feature>
<protein>
    <submittedName>
        <fullName evidence="2">Uridine kinase</fullName>
        <ecNumber evidence="2">2.7.1.48</ecNumber>
    </submittedName>
</protein>
<evidence type="ECO:0000259" key="1">
    <source>
        <dbReference type="Pfam" id="PF00485"/>
    </source>
</evidence>
<gene>
    <name evidence="2" type="ORF">JOF53_001810</name>
</gene>
<dbReference type="InterPro" id="IPR006083">
    <property type="entry name" value="PRK/URK"/>
</dbReference>
<dbReference type="EC" id="2.7.1.48" evidence="2"/>
<evidence type="ECO:0000313" key="2">
    <source>
        <dbReference type="EMBL" id="MBP2472938.1"/>
    </source>
</evidence>
<proteinExistence type="predicted"/>
<dbReference type="SUPFAM" id="SSF52540">
    <property type="entry name" value="P-loop containing nucleoside triphosphate hydrolases"/>
    <property type="match status" value="1"/>
</dbReference>
<comment type="caution">
    <text evidence="2">The sequence shown here is derived from an EMBL/GenBank/DDBJ whole genome shotgun (WGS) entry which is preliminary data.</text>
</comment>
<accession>A0ABS5A8M8</accession>
<dbReference type="GO" id="GO:0004849">
    <property type="term" value="F:uridine kinase activity"/>
    <property type="evidence" value="ECO:0007669"/>
    <property type="project" value="UniProtKB-EC"/>
</dbReference>
<dbReference type="InterPro" id="IPR027417">
    <property type="entry name" value="P-loop_NTPase"/>
</dbReference>
<keyword evidence="2" id="KW-0808">Transferase</keyword>
<organism evidence="2 3">
    <name type="scientific">Crossiella equi</name>
    <dbReference type="NCBI Taxonomy" id="130796"/>
    <lineage>
        <taxon>Bacteria</taxon>
        <taxon>Bacillati</taxon>
        <taxon>Actinomycetota</taxon>
        <taxon>Actinomycetes</taxon>
        <taxon>Pseudonocardiales</taxon>
        <taxon>Pseudonocardiaceae</taxon>
        <taxon>Crossiella</taxon>
    </lineage>
</organism>
<dbReference type="EMBL" id="JAGIOO010000001">
    <property type="protein sequence ID" value="MBP2472938.1"/>
    <property type="molecule type" value="Genomic_DNA"/>
</dbReference>